<dbReference type="InterPro" id="IPR024516">
    <property type="entry name" value="Mce_C"/>
</dbReference>
<keyword evidence="1" id="KW-0472">Membrane</keyword>
<evidence type="ECO:0000259" key="2">
    <source>
        <dbReference type="Pfam" id="PF02470"/>
    </source>
</evidence>
<dbReference type="Proteomes" id="UP001108089">
    <property type="component" value="Unassembled WGS sequence"/>
</dbReference>
<feature type="transmembrane region" description="Helical" evidence="1">
    <location>
        <begin position="12"/>
        <end position="32"/>
    </location>
</feature>
<dbReference type="Pfam" id="PF02470">
    <property type="entry name" value="MlaD"/>
    <property type="match status" value="1"/>
</dbReference>
<keyword evidence="5" id="KW-1185">Reference proteome</keyword>
<evidence type="ECO:0000259" key="3">
    <source>
        <dbReference type="Pfam" id="PF11887"/>
    </source>
</evidence>
<keyword evidence="1" id="KW-0812">Transmembrane</keyword>
<dbReference type="InterPro" id="IPR052336">
    <property type="entry name" value="MlaD_Phospholipid_Transporter"/>
</dbReference>
<feature type="domain" description="Mammalian cell entry C-terminal" evidence="3">
    <location>
        <begin position="127"/>
        <end position="226"/>
    </location>
</feature>
<reference evidence="4" key="1">
    <citation type="submission" date="2022-01" db="EMBL/GenBank/DDBJ databases">
        <title>Gordonia xiamenensis sp. nov., isolated from surface seawater in Xiamen.</title>
        <authorList>
            <person name="He Y.F."/>
        </authorList>
    </citation>
    <scope>NUCLEOTIDE SEQUENCE</scope>
    <source>
        <strain evidence="4">GW1C4-4</strain>
    </source>
</reference>
<dbReference type="PANTHER" id="PTHR33371">
    <property type="entry name" value="INTERMEMBRANE PHOSPHOLIPID TRANSPORT SYSTEM BINDING PROTEIN MLAD-RELATED"/>
    <property type="match status" value="1"/>
</dbReference>
<sequence length="335" mass="35830">MSHRTQTIVSAVKVLAVATITVLLFVLVINAMRNPVQVETSSYSADFTDASGLNVNGDVRMKGMRIGKVTSVELREVDGRPVAHVAFTMGSEHQLTDTTALAIKYQNLTGVRYVDVSEGENPGRPVSSIPASKTTPSFDITELFNGLQPVLSTMNTQQVNEFSENAIALLQGDGSGLGPMLDNAQKLASFADDRQRVIETLARNMGRISDSMGGRSKYVLQFLHAVNLPISNAMTVLDEFPKTATYGPALLEPIERILKSLGVSPELDVDVLLTSVFHSMTDALNSFKLMPSALAGLQISDSGRSTSTGCSKGRAQLPTDVQVLLNGSGVVLCAK</sequence>
<evidence type="ECO:0000313" key="5">
    <source>
        <dbReference type="Proteomes" id="UP001108089"/>
    </source>
</evidence>
<protein>
    <submittedName>
        <fullName evidence="4">MlaD family protein</fullName>
    </submittedName>
</protein>
<evidence type="ECO:0000256" key="1">
    <source>
        <dbReference type="SAM" id="Phobius"/>
    </source>
</evidence>
<dbReference type="RefSeq" id="WP_235724386.1">
    <property type="nucleotide sequence ID" value="NZ_JAKGCU010000013.1"/>
</dbReference>
<proteinExistence type="predicted"/>
<organism evidence="4 5">
    <name type="scientific">Gordonia tangerina</name>
    <dbReference type="NCBI Taxonomy" id="2911060"/>
    <lineage>
        <taxon>Bacteria</taxon>
        <taxon>Bacillati</taxon>
        <taxon>Actinomycetota</taxon>
        <taxon>Actinomycetes</taxon>
        <taxon>Mycobacteriales</taxon>
        <taxon>Gordoniaceae</taxon>
        <taxon>Gordonia</taxon>
    </lineage>
</organism>
<name>A0ABS9DN61_9ACTN</name>
<gene>
    <name evidence="4" type="ORF">L1892_14875</name>
</gene>
<comment type="caution">
    <text evidence="4">The sequence shown here is derived from an EMBL/GenBank/DDBJ whole genome shotgun (WGS) entry which is preliminary data.</text>
</comment>
<keyword evidence="1" id="KW-1133">Transmembrane helix</keyword>
<dbReference type="InterPro" id="IPR003399">
    <property type="entry name" value="Mce/MlaD"/>
</dbReference>
<evidence type="ECO:0000313" key="4">
    <source>
        <dbReference type="EMBL" id="MCF3939660.1"/>
    </source>
</evidence>
<feature type="domain" description="Mce/MlaD" evidence="2">
    <location>
        <begin position="40"/>
        <end position="119"/>
    </location>
</feature>
<dbReference type="PANTHER" id="PTHR33371:SF17">
    <property type="entry name" value="MCE-FAMILY PROTEIN MCE1B"/>
    <property type="match status" value="1"/>
</dbReference>
<dbReference type="EMBL" id="JAKGCU010000013">
    <property type="protein sequence ID" value="MCF3939660.1"/>
    <property type="molecule type" value="Genomic_DNA"/>
</dbReference>
<dbReference type="Pfam" id="PF11887">
    <property type="entry name" value="Mce4_CUP1"/>
    <property type="match status" value="1"/>
</dbReference>
<accession>A0ABS9DN61</accession>